<evidence type="ECO:0000259" key="1">
    <source>
        <dbReference type="Pfam" id="PF02371"/>
    </source>
</evidence>
<sequence>MQLIPVSKLPNARTVEIRNSVKGIGPVTVSTIVAELPELGKLNRHEVAKLVGVAPMNNDSGKSTGK</sequence>
<organism evidence="2 3">
    <name type="scientific">Planctomyces bekefii</name>
    <dbReference type="NCBI Taxonomy" id="1653850"/>
    <lineage>
        <taxon>Bacteria</taxon>
        <taxon>Pseudomonadati</taxon>
        <taxon>Planctomycetota</taxon>
        <taxon>Planctomycetia</taxon>
        <taxon>Planctomycetales</taxon>
        <taxon>Planctomycetaceae</taxon>
        <taxon>Planctomyces</taxon>
    </lineage>
</organism>
<name>A0A5C6M355_9PLAN</name>
<dbReference type="AlphaFoldDB" id="A0A5C6M355"/>
<dbReference type="InterPro" id="IPR003346">
    <property type="entry name" value="Transposase_20"/>
</dbReference>
<feature type="non-terminal residue" evidence="2">
    <location>
        <position position="66"/>
    </location>
</feature>
<keyword evidence="3" id="KW-1185">Reference proteome</keyword>
<dbReference type="Proteomes" id="UP000321083">
    <property type="component" value="Unassembled WGS sequence"/>
</dbReference>
<proteinExistence type="predicted"/>
<dbReference type="EMBL" id="SRHE01000609">
    <property type="protein sequence ID" value="TWW08555.1"/>
    <property type="molecule type" value="Genomic_DNA"/>
</dbReference>
<dbReference type="Pfam" id="PF02371">
    <property type="entry name" value="Transposase_20"/>
    <property type="match status" value="1"/>
</dbReference>
<evidence type="ECO:0000313" key="3">
    <source>
        <dbReference type="Proteomes" id="UP000321083"/>
    </source>
</evidence>
<feature type="domain" description="Transposase IS116/IS110/IS902 C-terminal" evidence="1">
    <location>
        <begin position="19"/>
        <end position="65"/>
    </location>
</feature>
<reference evidence="2 3" key="1">
    <citation type="submission" date="2019-08" db="EMBL/GenBank/DDBJ databases">
        <title>100 year-old enigma solved: identification of Planctomyces bekefii, the type genus and species of the phylum Planctomycetes.</title>
        <authorList>
            <person name="Svetlana D.N."/>
            <person name="Overmann J."/>
        </authorList>
    </citation>
    <scope>NUCLEOTIDE SEQUENCE [LARGE SCALE GENOMIC DNA]</scope>
    <source>
        <strain evidence="2">Phe10_nw2017</strain>
    </source>
</reference>
<accession>A0A5C6M355</accession>
<dbReference type="GO" id="GO:0006313">
    <property type="term" value="P:DNA transposition"/>
    <property type="evidence" value="ECO:0007669"/>
    <property type="project" value="InterPro"/>
</dbReference>
<evidence type="ECO:0000313" key="2">
    <source>
        <dbReference type="EMBL" id="TWW08555.1"/>
    </source>
</evidence>
<protein>
    <recommendedName>
        <fullName evidence="1">Transposase IS116/IS110/IS902 C-terminal domain-containing protein</fullName>
    </recommendedName>
</protein>
<reference evidence="2 3" key="2">
    <citation type="submission" date="2019-08" db="EMBL/GenBank/DDBJ databases">
        <authorList>
            <person name="Henke P."/>
        </authorList>
    </citation>
    <scope>NUCLEOTIDE SEQUENCE [LARGE SCALE GENOMIC DNA]</scope>
    <source>
        <strain evidence="2">Phe10_nw2017</strain>
    </source>
</reference>
<dbReference type="GO" id="GO:0003677">
    <property type="term" value="F:DNA binding"/>
    <property type="evidence" value="ECO:0007669"/>
    <property type="project" value="InterPro"/>
</dbReference>
<dbReference type="GO" id="GO:0004803">
    <property type="term" value="F:transposase activity"/>
    <property type="evidence" value="ECO:0007669"/>
    <property type="project" value="InterPro"/>
</dbReference>
<comment type="caution">
    <text evidence="2">The sequence shown here is derived from an EMBL/GenBank/DDBJ whole genome shotgun (WGS) entry which is preliminary data.</text>
</comment>
<gene>
    <name evidence="2" type="ORF">E3A20_23150</name>
</gene>